<gene>
    <name evidence="3" type="ORF">ACFPCY_29485</name>
</gene>
<feature type="region of interest" description="Disordered" evidence="1">
    <location>
        <begin position="309"/>
        <end position="336"/>
    </location>
</feature>
<proteinExistence type="predicted"/>
<reference evidence="4" key="1">
    <citation type="journal article" date="2019" name="Int. J. Syst. Evol. Microbiol.">
        <title>The Global Catalogue of Microorganisms (GCM) 10K type strain sequencing project: providing services to taxonomists for standard genome sequencing and annotation.</title>
        <authorList>
            <consortium name="The Broad Institute Genomics Platform"/>
            <consortium name="The Broad Institute Genome Sequencing Center for Infectious Disease"/>
            <person name="Wu L."/>
            <person name="Ma J."/>
        </authorList>
    </citation>
    <scope>NUCLEOTIDE SEQUENCE [LARGE SCALE GENOMIC DNA]</scope>
    <source>
        <strain evidence="4">KLKA75</strain>
    </source>
</reference>
<feature type="compositionally biased region" description="Low complexity" evidence="1">
    <location>
        <begin position="246"/>
        <end position="259"/>
    </location>
</feature>
<feature type="compositionally biased region" description="Gly residues" evidence="1">
    <location>
        <begin position="192"/>
        <end position="208"/>
    </location>
</feature>
<evidence type="ECO:0000256" key="2">
    <source>
        <dbReference type="SAM" id="SignalP"/>
    </source>
</evidence>
<feature type="compositionally biased region" description="Low complexity" evidence="1">
    <location>
        <begin position="309"/>
        <end position="318"/>
    </location>
</feature>
<evidence type="ECO:0000313" key="3">
    <source>
        <dbReference type="EMBL" id="MFC4911471.1"/>
    </source>
</evidence>
<dbReference type="EMBL" id="JBHSIT010000009">
    <property type="protein sequence ID" value="MFC4911471.1"/>
    <property type="molecule type" value="Genomic_DNA"/>
</dbReference>
<sequence length="336" mass="33582">MIAVGACAAVALPAFADGTPSSSPSSATPTSYVLAVSVTPHEVDAGESATVTATVTRSSGDFSDVRVLLSTGAAHVDFEPISCSGRAVPLPSTHGCDLDAVAGDSASAVQSFTLPPAYVKKKTAVTLNVSLVKDGKEIRPGKATVVFDPKPSPSPSSPKPTKPSPSDPGKLTEPPATPKPTSSSPSPTRSSNGGGSGTGSGSGGGTGGNNTSASGNGGNYTPPNTNGSFDSSKNPQVALPPITGNAPSPSVASPDAPSATPQSTLRANKHPVAQEMTFQRVASTQIAWLAALLVACSLLLTQLRLGRRPVAASAPAASKRARGAHRRPRNGAHSKK</sequence>
<keyword evidence="4" id="KW-1185">Reference proteome</keyword>
<feature type="chain" id="PRO_5046950012" evidence="2">
    <location>
        <begin position="17"/>
        <end position="336"/>
    </location>
</feature>
<dbReference type="Proteomes" id="UP001595872">
    <property type="component" value="Unassembled WGS sequence"/>
</dbReference>
<comment type="caution">
    <text evidence="3">The sequence shown here is derived from an EMBL/GenBank/DDBJ whole genome shotgun (WGS) entry which is preliminary data.</text>
</comment>
<evidence type="ECO:0000256" key="1">
    <source>
        <dbReference type="SAM" id="MobiDB-lite"/>
    </source>
</evidence>
<organism evidence="3 4">
    <name type="scientific">Actinomadura gamaensis</name>
    <dbReference type="NCBI Taxonomy" id="1763541"/>
    <lineage>
        <taxon>Bacteria</taxon>
        <taxon>Bacillati</taxon>
        <taxon>Actinomycetota</taxon>
        <taxon>Actinomycetes</taxon>
        <taxon>Streptosporangiales</taxon>
        <taxon>Thermomonosporaceae</taxon>
        <taxon>Actinomadura</taxon>
    </lineage>
</organism>
<feature type="region of interest" description="Disordered" evidence="1">
    <location>
        <begin position="142"/>
        <end position="265"/>
    </location>
</feature>
<feature type="compositionally biased region" description="Basic residues" evidence="1">
    <location>
        <begin position="319"/>
        <end position="336"/>
    </location>
</feature>
<accession>A0ABV9U6M1</accession>
<feature type="compositionally biased region" description="Low complexity" evidence="1">
    <location>
        <begin position="209"/>
        <end position="227"/>
    </location>
</feature>
<feature type="signal peptide" evidence="2">
    <location>
        <begin position="1"/>
        <end position="16"/>
    </location>
</feature>
<feature type="compositionally biased region" description="Pro residues" evidence="1">
    <location>
        <begin position="150"/>
        <end position="166"/>
    </location>
</feature>
<evidence type="ECO:0000313" key="4">
    <source>
        <dbReference type="Proteomes" id="UP001595872"/>
    </source>
</evidence>
<dbReference type="RefSeq" id="WP_378260411.1">
    <property type="nucleotide sequence ID" value="NZ_JBHSIT010000009.1"/>
</dbReference>
<feature type="compositionally biased region" description="Low complexity" evidence="1">
    <location>
        <begin position="179"/>
        <end position="191"/>
    </location>
</feature>
<keyword evidence="2" id="KW-0732">Signal</keyword>
<protein>
    <submittedName>
        <fullName evidence="3">Uncharacterized protein</fullName>
    </submittedName>
</protein>
<name>A0ABV9U6M1_9ACTN</name>